<evidence type="ECO:0000259" key="11">
    <source>
        <dbReference type="Pfam" id="PF08501"/>
    </source>
</evidence>
<dbReference type="HAMAP" id="MF_00222">
    <property type="entry name" value="Shikimate_DH_AroE"/>
    <property type="match status" value="1"/>
</dbReference>
<dbReference type="InterPro" id="IPR046346">
    <property type="entry name" value="Aminoacid_DH-like_N_sf"/>
</dbReference>
<accession>A0A8I0LBS5</accession>
<dbReference type="GO" id="GO:0030266">
    <property type="term" value="F:quinate 3-dehydrogenase (NAD+) activity"/>
    <property type="evidence" value="ECO:0007669"/>
    <property type="project" value="UniProtKB-EC"/>
</dbReference>
<feature type="domain" description="Saccharopine dehydrogenase NADP binding" evidence="10">
    <location>
        <begin position="131"/>
        <end position="204"/>
    </location>
</feature>
<feature type="domain" description="Shikimate dehydrogenase substrate binding N-terminal" evidence="11">
    <location>
        <begin position="10"/>
        <end position="97"/>
    </location>
</feature>
<organism evidence="13 14">
    <name type="scientific">Corynebacterium gallinarum</name>
    <dbReference type="NCBI Taxonomy" id="2762214"/>
    <lineage>
        <taxon>Bacteria</taxon>
        <taxon>Bacillati</taxon>
        <taxon>Actinomycetota</taxon>
        <taxon>Actinomycetes</taxon>
        <taxon>Mycobacteriales</taxon>
        <taxon>Corynebacteriaceae</taxon>
        <taxon>Corynebacterium</taxon>
    </lineage>
</organism>
<comment type="caution">
    <text evidence="9">Lacks conserved residue(s) required for the propagation of feature annotation.</text>
</comment>
<dbReference type="GO" id="GO:0050661">
    <property type="term" value="F:NADP binding"/>
    <property type="evidence" value="ECO:0007669"/>
    <property type="project" value="TreeGrafter"/>
</dbReference>
<dbReference type="AlphaFoldDB" id="A0A8I0LBS5"/>
<dbReference type="InterPro" id="IPR041121">
    <property type="entry name" value="SDH_C"/>
</dbReference>
<dbReference type="PANTHER" id="PTHR21089:SF1">
    <property type="entry name" value="BIFUNCTIONAL 3-DEHYDROQUINATE DEHYDRATASE_SHIKIMATE DEHYDROGENASE, CHLOROPLASTIC"/>
    <property type="match status" value="1"/>
</dbReference>
<dbReference type="InterPro" id="IPR013708">
    <property type="entry name" value="Shikimate_DH-bd_N"/>
</dbReference>
<dbReference type="NCBIfam" id="NF009201">
    <property type="entry name" value="PRK12549.1"/>
    <property type="match status" value="1"/>
</dbReference>
<name>A0A8I0LBS5_9CORY</name>
<dbReference type="CDD" id="cd01065">
    <property type="entry name" value="NAD_bind_Shikimate_DH"/>
    <property type="match status" value="1"/>
</dbReference>
<comment type="caution">
    <text evidence="13">The sequence shown here is derived from an EMBL/GenBank/DDBJ whole genome shotgun (WGS) entry which is preliminary data.</text>
</comment>
<evidence type="ECO:0000256" key="6">
    <source>
        <dbReference type="ARBA" id="ARBA00051639"/>
    </source>
</evidence>
<dbReference type="SUPFAM" id="SSF51735">
    <property type="entry name" value="NAD(P)-binding Rossmann-fold domains"/>
    <property type="match status" value="1"/>
</dbReference>
<evidence type="ECO:0000256" key="7">
    <source>
        <dbReference type="ARBA" id="ARBA00052329"/>
    </source>
</evidence>
<evidence type="ECO:0000256" key="2">
    <source>
        <dbReference type="ARBA" id="ARBA00011738"/>
    </source>
</evidence>
<dbReference type="GO" id="GO:0004764">
    <property type="term" value="F:shikimate 3-dehydrogenase (NADP+) activity"/>
    <property type="evidence" value="ECO:0007669"/>
    <property type="project" value="UniProtKB-UniRule"/>
</dbReference>
<dbReference type="Proteomes" id="UP000650224">
    <property type="component" value="Unassembled WGS sequence"/>
</dbReference>
<comment type="similarity">
    <text evidence="9">Belongs to the shikimate dehydrogenase family.</text>
</comment>
<protein>
    <recommendedName>
        <fullName evidence="9">Shikimate dehydrogenase (NADP(+))</fullName>
        <shortName evidence="9">SDH</shortName>
        <ecNumber evidence="9">1.1.1.25</ecNumber>
    </recommendedName>
</protein>
<keyword evidence="5 9" id="KW-0057">Aromatic amino acid biosynthesis</keyword>
<evidence type="ECO:0000256" key="4">
    <source>
        <dbReference type="ARBA" id="ARBA00023002"/>
    </source>
</evidence>
<feature type="binding site" evidence="9">
    <location>
        <position position="70"/>
    </location>
    <ligand>
        <name>shikimate</name>
        <dbReference type="ChEBI" id="CHEBI:36208"/>
    </ligand>
</feature>
<keyword evidence="9" id="KW-0521">NADP</keyword>
<dbReference type="EC" id="1.1.1.25" evidence="9"/>
<evidence type="ECO:0000256" key="1">
    <source>
        <dbReference type="ARBA" id="ARBA00004871"/>
    </source>
</evidence>
<proteinExistence type="inferred from homology"/>
<feature type="active site" description="Proton acceptor" evidence="9">
    <location>
        <position position="74"/>
    </location>
</feature>
<comment type="catalytic activity">
    <reaction evidence="6">
        <text>L-quinate + NAD(+) = 3-dehydroquinate + NADH + H(+)</text>
        <dbReference type="Rhea" id="RHEA:22364"/>
        <dbReference type="ChEBI" id="CHEBI:15378"/>
        <dbReference type="ChEBI" id="CHEBI:29751"/>
        <dbReference type="ChEBI" id="CHEBI:32364"/>
        <dbReference type="ChEBI" id="CHEBI:57540"/>
        <dbReference type="ChEBI" id="CHEBI:57945"/>
        <dbReference type="EC" id="1.1.1.24"/>
    </reaction>
</comment>
<evidence type="ECO:0000313" key="13">
    <source>
        <dbReference type="EMBL" id="MBD8029581.1"/>
    </source>
</evidence>
<keyword evidence="4 9" id="KW-0560">Oxidoreductase</keyword>
<dbReference type="GO" id="GO:0019632">
    <property type="term" value="P:shikimate metabolic process"/>
    <property type="evidence" value="ECO:0007669"/>
    <property type="project" value="TreeGrafter"/>
</dbReference>
<keyword evidence="3 9" id="KW-0028">Amino-acid biosynthesis</keyword>
<feature type="binding site" evidence="9">
    <location>
        <position position="259"/>
    </location>
    <ligand>
        <name>shikimate</name>
        <dbReference type="ChEBI" id="CHEBI:36208"/>
    </ligand>
</feature>
<dbReference type="GO" id="GO:0005829">
    <property type="term" value="C:cytosol"/>
    <property type="evidence" value="ECO:0007669"/>
    <property type="project" value="TreeGrafter"/>
</dbReference>
<dbReference type="EMBL" id="JACSPR010000002">
    <property type="protein sequence ID" value="MBD8029581.1"/>
    <property type="molecule type" value="Genomic_DNA"/>
</dbReference>
<comment type="pathway">
    <text evidence="8">Aromatic compound metabolism; 3,4-dihydroxybenzoate biosynthesis; 3-dehydroquinate from D-quinate (NAD(+) route).</text>
</comment>
<dbReference type="InterPro" id="IPR022893">
    <property type="entry name" value="Shikimate_DH_fam"/>
</dbReference>
<feature type="binding site" evidence="9">
    <location>
        <position position="86"/>
    </location>
    <ligand>
        <name>NADP(+)</name>
        <dbReference type="ChEBI" id="CHEBI:58349"/>
    </ligand>
</feature>
<dbReference type="InterPro" id="IPR005097">
    <property type="entry name" value="Sacchrp_dh_NADP-bd"/>
</dbReference>
<feature type="binding site" evidence="9">
    <location>
        <position position="111"/>
    </location>
    <ligand>
        <name>shikimate</name>
        <dbReference type="ChEBI" id="CHEBI:36208"/>
    </ligand>
</feature>
<comment type="catalytic activity">
    <reaction evidence="9">
        <text>shikimate + NADP(+) = 3-dehydroshikimate + NADPH + H(+)</text>
        <dbReference type="Rhea" id="RHEA:17737"/>
        <dbReference type="ChEBI" id="CHEBI:15378"/>
        <dbReference type="ChEBI" id="CHEBI:16630"/>
        <dbReference type="ChEBI" id="CHEBI:36208"/>
        <dbReference type="ChEBI" id="CHEBI:57783"/>
        <dbReference type="ChEBI" id="CHEBI:58349"/>
        <dbReference type="EC" id="1.1.1.25"/>
    </reaction>
</comment>
<dbReference type="RefSeq" id="WP_191732793.1">
    <property type="nucleotide sequence ID" value="NZ_JACSPR010000002.1"/>
</dbReference>
<feature type="binding site" evidence="9">
    <location>
        <begin position="135"/>
        <end position="139"/>
    </location>
    <ligand>
        <name>NADP(+)</name>
        <dbReference type="ChEBI" id="CHEBI:58349"/>
    </ligand>
</feature>
<comment type="function">
    <text evidence="9">Involved in the biosynthesis of the chorismate, which leads to the biosynthesis of aromatic amino acids. Catalyzes the reversible NADPH linked reduction of 3-dehydroshikimate (DHSA) to yield shikimate (SA).</text>
</comment>
<evidence type="ECO:0000313" key="14">
    <source>
        <dbReference type="Proteomes" id="UP000650224"/>
    </source>
</evidence>
<evidence type="ECO:0000256" key="5">
    <source>
        <dbReference type="ARBA" id="ARBA00023141"/>
    </source>
</evidence>
<dbReference type="Pfam" id="PF03435">
    <property type="entry name" value="Sacchrp_dh_NADP"/>
    <property type="match status" value="1"/>
</dbReference>
<dbReference type="Gene3D" id="3.40.50.10860">
    <property type="entry name" value="Leucine Dehydrogenase, chain A, domain 1"/>
    <property type="match status" value="1"/>
</dbReference>
<dbReference type="FunFam" id="3.40.50.720:FF:000086">
    <property type="entry name" value="Quinate/shikimate dehydrogenase"/>
    <property type="match status" value="1"/>
</dbReference>
<dbReference type="SUPFAM" id="SSF53223">
    <property type="entry name" value="Aminoacid dehydrogenase-like, N-terminal domain"/>
    <property type="match status" value="1"/>
</dbReference>
<feature type="domain" description="SDH C-terminal" evidence="12">
    <location>
        <begin position="252"/>
        <end position="279"/>
    </location>
</feature>
<feature type="binding site" evidence="9">
    <location>
        <position position="231"/>
    </location>
    <ligand>
        <name>shikimate</name>
        <dbReference type="ChEBI" id="CHEBI:36208"/>
    </ligand>
</feature>
<comment type="pathway">
    <text evidence="1 9">Metabolic intermediate biosynthesis; chorismate biosynthesis; chorismate from D-erythrose 4-phosphate and phosphoenolpyruvate: step 4/7.</text>
</comment>
<dbReference type="GO" id="GO:0009423">
    <property type="term" value="P:chorismate biosynthetic process"/>
    <property type="evidence" value="ECO:0007669"/>
    <property type="project" value="UniProtKB-UniRule"/>
</dbReference>
<evidence type="ECO:0000259" key="10">
    <source>
        <dbReference type="Pfam" id="PF03435"/>
    </source>
</evidence>
<feature type="binding site" evidence="9">
    <location>
        <position position="95"/>
    </location>
    <ligand>
        <name>shikimate</name>
        <dbReference type="ChEBI" id="CHEBI:36208"/>
    </ligand>
</feature>
<dbReference type="GO" id="GO:0009073">
    <property type="term" value="P:aromatic amino acid family biosynthetic process"/>
    <property type="evidence" value="ECO:0007669"/>
    <property type="project" value="UniProtKB-KW"/>
</dbReference>
<dbReference type="UniPathway" id="UPA00053">
    <property type="reaction ID" value="UER00087"/>
</dbReference>
<comment type="subunit">
    <text evidence="2 9">Homodimer.</text>
</comment>
<comment type="catalytic activity">
    <reaction evidence="7">
        <text>shikimate + NAD(+) = 3-dehydroshikimate + NADH + H(+)</text>
        <dbReference type="Rhea" id="RHEA:17741"/>
        <dbReference type="ChEBI" id="CHEBI:15378"/>
        <dbReference type="ChEBI" id="CHEBI:16630"/>
        <dbReference type="ChEBI" id="CHEBI:36208"/>
        <dbReference type="ChEBI" id="CHEBI:57540"/>
        <dbReference type="ChEBI" id="CHEBI:57945"/>
    </reaction>
</comment>
<gene>
    <name evidence="9" type="primary">aroE</name>
    <name evidence="13" type="ORF">H9627_04420</name>
</gene>
<evidence type="ECO:0000256" key="8">
    <source>
        <dbReference type="ARBA" id="ARBA00060613"/>
    </source>
</evidence>
<dbReference type="Gene3D" id="3.40.50.720">
    <property type="entry name" value="NAD(P)-binding Rossmann-like Domain"/>
    <property type="match status" value="1"/>
</dbReference>
<sequence length="284" mass="30015">MNHDSILLGLIGEDISLSRTPAMHEAEGLAQGAATVYRRIDTLTDRARGRSLQELLDAARSTGFNGLNITHPYKQAVLPLLDEVSEQAAQLGAVNTVVIGEDGRTSGHNTDVTGFARGLEEGLPDATMTTVVQVGAGGVGNAVAYSLVTHGVEQLQVADLDPARAQALADAINSAIGREAVHGIDARGVEEAIAAADGVVNATPMGMLAHPGTAFDTSCLTPRHWVGDVVYMPIETQLLKDARELGCRTLDGTRMAIHQAVDAFRLFTGLEPDVERMRATFLSL</sequence>
<dbReference type="GO" id="GO:0008652">
    <property type="term" value="P:amino acid biosynthetic process"/>
    <property type="evidence" value="ECO:0007669"/>
    <property type="project" value="UniProtKB-KW"/>
</dbReference>
<evidence type="ECO:0000256" key="3">
    <source>
        <dbReference type="ARBA" id="ARBA00022605"/>
    </source>
</evidence>
<dbReference type="Pfam" id="PF08501">
    <property type="entry name" value="Shikimate_dh_N"/>
    <property type="match status" value="1"/>
</dbReference>
<dbReference type="InterPro" id="IPR036291">
    <property type="entry name" value="NAD(P)-bd_dom_sf"/>
</dbReference>
<feature type="binding site" evidence="9">
    <location>
        <begin position="18"/>
        <end position="20"/>
    </location>
    <ligand>
        <name>shikimate</name>
        <dbReference type="ChEBI" id="CHEBI:36208"/>
    </ligand>
</feature>
<dbReference type="NCBIfam" id="NF001319">
    <property type="entry name" value="PRK00258.3-3"/>
    <property type="match status" value="1"/>
</dbReference>
<dbReference type="PANTHER" id="PTHR21089">
    <property type="entry name" value="SHIKIMATE DEHYDROGENASE"/>
    <property type="match status" value="1"/>
</dbReference>
<reference evidence="13 14" key="1">
    <citation type="submission" date="2020-08" db="EMBL/GenBank/DDBJ databases">
        <title>A Genomic Blueprint of the Chicken Gut Microbiome.</title>
        <authorList>
            <person name="Gilroy R."/>
            <person name="Ravi A."/>
            <person name="Getino M."/>
            <person name="Pursley I."/>
            <person name="Horton D.L."/>
            <person name="Alikhan N.-F."/>
            <person name="Baker D."/>
            <person name="Gharbi K."/>
            <person name="Hall N."/>
            <person name="Watson M."/>
            <person name="Adriaenssens E.M."/>
            <person name="Foster-Nyarko E."/>
            <person name="Jarju S."/>
            <person name="Secka A."/>
            <person name="Antonio M."/>
            <person name="Oren A."/>
            <person name="Chaudhuri R."/>
            <person name="La Ragione R.M."/>
            <person name="Hildebrand F."/>
            <person name="Pallen M.J."/>
        </authorList>
    </citation>
    <scope>NUCLEOTIDE SEQUENCE [LARGE SCALE GENOMIC DNA]</scope>
    <source>
        <strain evidence="13 14">Sa1YVA5</strain>
    </source>
</reference>
<evidence type="ECO:0000259" key="12">
    <source>
        <dbReference type="Pfam" id="PF18317"/>
    </source>
</evidence>
<dbReference type="NCBIfam" id="NF010631">
    <property type="entry name" value="PRK14027.1"/>
    <property type="match status" value="1"/>
</dbReference>
<feature type="binding site" evidence="9">
    <location>
        <position position="252"/>
    </location>
    <ligand>
        <name>NADP(+)</name>
        <dbReference type="ChEBI" id="CHEBI:58349"/>
    </ligand>
</feature>
<keyword evidence="14" id="KW-1185">Reference proteome</keyword>
<dbReference type="Pfam" id="PF18317">
    <property type="entry name" value="SDH_C"/>
    <property type="match status" value="1"/>
</dbReference>
<evidence type="ECO:0000256" key="9">
    <source>
        <dbReference type="HAMAP-Rule" id="MF_00222"/>
    </source>
</evidence>
<feature type="binding site" evidence="9">
    <location>
        <position position="229"/>
    </location>
    <ligand>
        <name>NADP(+)</name>
        <dbReference type="ChEBI" id="CHEBI:58349"/>
    </ligand>
</feature>